<evidence type="ECO:0000259" key="1">
    <source>
        <dbReference type="PROSITE" id="PS50910"/>
    </source>
</evidence>
<evidence type="ECO:0000313" key="3">
    <source>
        <dbReference type="Proteomes" id="UP001268256"/>
    </source>
</evidence>
<keyword evidence="3" id="KW-1185">Reference proteome</keyword>
<accession>A0AAE4FRK1</accession>
<dbReference type="Gene3D" id="1.20.120.330">
    <property type="entry name" value="Nucleotidyltransferases domain 2"/>
    <property type="match status" value="1"/>
</dbReference>
<evidence type="ECO:0000313" key="2">
    <source>
        <dbReference type="EMBL" id="MDS3861003.1"/>
    </source>
</evidence>
<feature type="domain" description="HEPN" evidence="1">
    <location>
        <begin position="12"/>
        <end position="118"/>
    </location>
</feature>
<dbReference type="RefSeq" id="WP_322878260.1">
    <property type="nucleotide sequence ID" value="NZ_JAVMIP010000008.1"/>
</dbReference>
<comment type="caution">
    <text evidence="2">The sequence shown here is derived from an EMBL/GenBank/DDBJ whole genome shotgun (WGS) entry which is preliminary data.</text>
</comment>
<sequence>MKDRNDLALGWFRKADSDLTAAEVILGTSGPYDTVCFHAHQAAEKYLKGFLSLQGIAIPRSHDLLELNRLCGSLASVWVVDKQLLAELMPFAVEVRYDLDFFPEQSEAASALAITKQIRDAVLRVIDLP</sequence>
<dbReference type="PROSITE" id="PS50910">
    <property type="entry name" value="HEPN"/>
    <property type="match status" value="1"/>
</dbReference>
<dbReference type="Proteomes" id="UP001268256">
    <property type="component" value="Unassembled WGS sequence"/>
</dbReference>
<organism evidence="2 3">
    <name type="scientific">Pseudocalidococcus azoricus BACA0444</name>
    <dbReference type="NCBI Taxonomy" id="2918990"/>
    <lineage>
        <taxon>Bacteria</taxon>
        <taxon>Bacillati</taxon>
        <taxon>Cyanobacteriota</taxon>
        <taxon>Cyanophyceae</taxon>
        <taxon>Acaryochloridales</taxon>
        <taxon>Thermosynechococcaceae</taxon>
        <taxon>Pseudocalidococcus</taxon>
        <taxon>Pseudocalidococcus azoricus</taxon>
    </lineage>
</organism>
<dbReference type="Pfam" id="PF05168">
    <property type="entry name" value="HEPN"/>
    <property type="match status" value="1"/>
</dbReference>
<reference evidence="3" key="1">
    <citation type="submission" date="2023-07" db="EMBL/GenBank/DDBJ databases">
        <authorList>
            <person name="Luz R."/>
            <person name="Cordeiro R."/>
            <person name="Fonseca A."/>
            <person name="Goncalves V."/>
        </authorList>
    </citation>
    <scope>NUCLEOTIDE SEQUENCE [LARGE SCALE GENOMIC DNA]</scope>
    <source>
        <strain evidence="3">BACA0444</strain>
    </source>
</reference>
<proteinExistence type="predicted"/>
<protein>
    <submittedName>
        <fullName evidence="2">HEPN domain-containing protein</fullName>
    </submittedName>
</protein>
<dbReference type="EMBL" id="JAVMIP010000008">
    <property type="protein sequence ID" value="MDS3861003.1"/>
    <property type="molecule type" value="Genomic_DNA"/>
</dbReference>
<gene>
    <name evidence="2" type="ORF">RIF25_09300</name>
</gene>
<dbReference type="SUPFAM" id="SSF81593">
    <property type="entry name" value="Nucleotidyltransferase substrate binding subunit/domain"/>
    <property type="match status" value="1"/>
</dbReference>
<name>A0AAE4FRK1_9CYAN</name>
<dbReference type="SMART" id="SM00748">
    <property type="entry name" value="HEPN"/>
    <property type="match status" value="1"/>
</dbReference>
<dbReference type="AlphaFoldDB" id="A0AAE4FRK1"/>
<dbReference type="InterPro" id="IPR007842">
    <property type="entry name" value="HEPN_dom"/>
</dbReference>